<evidence type="ECO:0000313" key="5">
    <source>
        <dbReference type="Proteomes" id="UP000277300"/>
    </source>
</evidence>
<feature type="region of interest" description="Disordered" evidence="1">
    <location>
        <begin position="176"/>
        <end position="202"/>
    </location>
</feature>
<feature type="signal peptide" evidence="2">
    <location>
        <begin position="1"/>
        <end position="16"/>
    </location>
</feature>
<dbReference type="EMBL" id="MBAD02001002">
    <property type="protein sequence ID" value="RLN60069.1"/>
    <property type="molecule type" value="Genomic_DNA"/>
</dbReference>
<name>A0A3F2REY1_9STRA</name>
<feature type="chain" id="PRO_5036082192" evidence="2">
    <location>
        <begin position="17"/>
        <end position="278"/>
    </location>
</feature>
<feature type="compositionally biased region" description="Basic and acidic residues" evidence="1">
    <location>
        <begin position="187"/>
        <end position="202"/>
    </location>
</feature>
<dbReference type="Proteomes" id="UP000284657">
    <property type="component" value="Unassembled WGS sequence"/>
</dbReference>
<protein>
    <submittedName>
        <fullName evidence="3">Uncharacterized protein</fullName>
    </submittedName>
</protein>
<proteinExistence type="predicted"/>
<evidence type="ECO:0000313" key="3">
    <source>
        <dbReference type="EMBL" id="RLN55237.1"/>
    </source>
</evidence>
<dbReference type="EMBL" id="MBDO02000449">
    <property type="protein sequence ID" value="RLN55237.1"/>
    <property type="molecule type" value="Genomic_DNA"/>
</dbReference>
<feature type="region of interest" description="Disordered" evidence="1">
    <location>
        <begin position="254"/>
        <end position="278"/>
    </location>
</feature>
<accession>A0A3F2REY1</accession>
<reference evidence="5 6" key="1">
    <citation type="submission" date="2018-07" db="EMBL/GenBank/DDBJ databases">
        <title>Genome sequencing of oomycete isolates from Chile give support for New Zealand origin for Phytophthora kernoviae and make available the first Nothophytophthora sp. genome.</title>
        <authorList>
            <person name="Studholme D.J."/>
            <person name="Sanfuentes E."/>
            <person name="Panda P."/>
            <person name="Hill R."/>
            <person name="Sambles C."/>
            <person name="Grant M."/>
            <person name="Williams N.M."/>
            <person name="Mcdougal R.L."/>
        </authorList>
    </citation>
    <scope>NUCLEOTIDE SEQUENCE [LARGE SCALE GENOMIC DNA]</scope>
    <source>
        <strain evidence="3">Chile6</strain>
        <strain evidence="4">Chile7</strain>
    </source>
</reference>
<organism evidence="3 5">
    <name type="scientific">Phytophthora kernoviae</name>
    <dbReference type="NCBI Taxonomy" id="325452"/>
    <lineage>
        <taxon>Eukaryota</taxon>
        <taxon>Sar</taxon>
        <taxon>Stramenopiles</taxon>
        <taxon>Oomycota</taxon>
        <taxon>Peronosporomycetes</taxon>
        <taxon>Peronosporales</taxon>
        <taxon>Peronosporaceae</taxon>
        <taxon>Phytophthora</taxon>
    </lineage>
</organism>
<evidence type="ECO:0000313" key="6">
    <source>
        <dbReference type="Proteomes" id="UP000284657"/>
    </source>
</evidence>
<evidence type="ECO:0000313" key="4">
    <source>
        <dbReference type="EMBL" id="RLN60069.1"/>
    </source>
</evidence>
<gene>
    <name evidence="4" type="ORF">BBJ29_007207</name>
    <name evidence="3" type="ORF">BBP00_00008591</name>
</gene>
<dbReference type="Proteomes" id="UP000277300">
    <property type="component" value="Unassembled WGS sequence"/>
</dbReference>
<sequence>MAFLLRSLFLFIATELFLNSNHHAFASIAPRSYFSSNARTSQPPSDPVIFDAANFAVDQLKDLSDSGIYMTLSLAKIHEAATELGDFHYVIHLKVALASPYFRSKQDVEDFEVMVLESKPRVEERASGNFNASRSIAIDEFPVMDEDAIERFWVQKVEERRRRRWELFEKWEREGEVEDEQQVEPEQSEHVDPTKAKPAKSPREIQKQMLTLEELHAMPTKQLRQLLTTPESTTQLRAAISAILDDRLTLLEQREEAPYMPGKPQQEAPKLTLHRDEL</sequence>
<dbReference type="AlphaFoldDB" id="A0A3F2REY1"/>
<comment type="caution">
    <text evidence="3">The sequence shown here is derived from an EMBL/GenBank/DDBJ whole genome shotgun (WGS) entry which is preliminary data.</text>
</comment>
<keyword evidence="2" id="KW-0732">Signal</keyword>
<evidence type="ECO:0000256" key="2">
    <source>
        <dbReference type="SAM" id="SignalP"/>
    </source>
</evidence>
<evidence type="ECO:0000256" key="1">
    <source>
        <dbReference type="SAM" id="MobiDB-lite"/>
    </source>
</evidence>
<dbReference type="OrthoDB" id="206865at2759"/>